<dbReference type="AlphaFoldDB" id="A0A2A5QS01"/>
<evidence type="ECO:0000313" key="3">
    <source>
        <dbReference type="Proteomes" id="UP000219689"/>
    </source>
</evidence>
<feature type="compositionally biased region" description="Polar residues" evidence="1">
    <location>
        <begin position="51"/>
        <end position="64"/>
    </location>
</feature>
<protein>
    <submittedName>
        <fullName evidence="2">Uncharacterized protein</fullName>
    </submittedName>
</protein>
<feature type="region of interest" description="Disordered" evidence="1">
    <location>
        <begin position="22"/>
        <end position="79"/>
    </location>
</feature>
<evidence type="ECO:0000313" key="2">
    <source>
        <dbReference type="EMBL" id="PCR89628.1"/>
    </source>
</evidence>
<name>A0A2A5QS01_9EURY</name>
<gene>
    <name evidence="2" type="ORF">CP557_03205</name>
</gene>
<accession>A0A2A5QS01</accession>
<dbReference type="EMBL" id="NXNI01000001">
    <property type="protein sequence ID" value="PCR89628.1"/>
    <property type="molecule type" value="Genomic_DNA"/>
</dbReference>
<dbReference type="Proteomes" id="UP000219689">
    <property type="component" value="Unassembled WGS sequence"/>
</dbReference>
<keyword evidence="3" id="KW-1185">Reference proteome</keyword>
<proteinExistence type="predicted"/>
<organism evidence="2 3">
    <name type="scientific">Natrinema ejinorense</name>
    <dbReference type="NCBI Taxonomy" id="373386"/>
    <lineage>
        <taxon>Archaea</taxon>
        <taxon>Methanobacteriati</taxon>
        <taxon>Methanobacteriota</taxon>
        <taxon>Stenosarchaea group</taxon>
        <taxon>Halobacteria</taxon>
        <taxon>Halobacteriales</taxon>
        <taxon>Natrialbaceae</taxon>
        <taxon>Natrinema</taxon>
    </lineage>
</organism>
<comment type="caution">
    <text evidence="2">The sequence shown here is derived from an EMBL/GenBank/DDBJ whole genome shotgun (WGS) entry which is preliminary data.</text>
</comment>
<reference evidence="2 3" key="1">
    <citation type="submission" date="2017-09" db="EMBL/GenBank/DDBJ databases">
        <title>Genome sequences of Natrinema ejinorence JCM 13890T.</title>
        <authorList>
            <person name="Roh S.W."/>
            <person name="Kim Y.B."/>
            <person name="Kim J.Y."/>
        </authorList>
    </citation>
    <scope>NUCLEOTIDE SEQUENCE [LARGE SCALE GENOMIC DNA]</scope>
    <source>
        <strain evidence="2 3">JCM 13890</strain>
    </source>
</reference>
<evidence type="ECO:0000256" key="1">
    <source>
        <dbReference type="SAM" id="MobiDB-lite"/>
    </source>
</evidence>
<sequence>MNAERRNYLVMKTLVRDRSNSWATGRCRQRGRQRTSGQALARAPPDEIAFTTENGETDSQSITTRPKAAVSNGNETART</sequence>